<dbReference type="EMBL" id="BMVB01000001">
    <property type="protein sequence ID" value="GHC33710.1"/>
    <property type="molecule type" value="Genomic_DNA"/>
</dbReference>
<feature type="compositionally biased region" description="Basic and acidic residues" evidence="1">
    <location>
        <begin position="381"/>
        <end position="395"/>
    </location>
</feature>
<evidence type="ECO:0000259" key="3">
    <source>
        <dbReference type="Pfam" id="PF20182"/>
    </source>
</evidence>
<feature type="transmembrane region" description="Helical" evidence="2">
    <location>
        <begin position="132"/>
        <end position="152"/>
    </location>
</feature>
<dbReference type="InterPro" id="IPR050039">
    <property type="entry name" value="MAB_1171c-like"/>
</dbReference>
<protein>
    <recommendedName>
        <fullName evidence="3">DUF6545 domain-containing protein</fullName>
    </recommendedName>
</protein>
<feature type="transmembrane region" description="Helical" evidence="2">
    <location>
        <begin position="62"/>
        <end position="85"/>
    </location>
</feature>
<dbReference type="NCBIfam" id="NF042915">
    <property type="entry name" value="MAB_1171c_fam"/>
    <property type="match status" value="1"/>
</dbReference>
<evidence type="ECO:0000256" key="2">
    <source>
        <dbReference type="SAM" id="Phobius"/>
    </source>
</evidence>
<feature type="transmembrane region" description="Helical" evidence="2">
    <location>
        <begin position="6"/>
        <end position="26"/>
    </location>
</feature>
<gene>
    <name evidence="4" type="ORF">GCM10010507_02780</name>
</gene>
<name>A0A918TAX4_STRCJ</name>
<proteinExistence type="predicted"/>
<reference evidence="4" key="2">
    <citation type="submission" date="2020-09" db="EMBL/GenBank/DDBJ databases">
        <authorList>
            <person name="Sun Q."/>
            <person name="Ohkuma M."/>
        </authorList>
    </citation>
    <scope>NUCLEOTIDE SEQUENCE</scope>
    <source>
        <strain evidence="4">JCM 4633</strain>
    </source>
</reference>
<dbReference type="RefSeq" id="WP_190107720.1">
    <property type="nucleotide sequence ID" value="NZ_BMVB01000001.1"/>
</dbReference>
<feature type="region of interest" description="Disordered" evidence="1">
    <location>
        <begin position="371"/>
        <end position="395"/>
    </location>
</feature>
<feature type="domain" description="DUF6545" evidence="3">
    <location>
        <begin position="229"/>
        <end position="368"/>
    </location>
</feature>
<dbReference type="Pfam" id="PF20182">
    <property type="entry name" value="DUF6545"/>
    <property type="match status" value="1"/>
</dbReference>
<keyword evidence="2" id="KW-0472">Membrane</keyword>
<dbReference type="Proteomes" id="UP000646244">
    <property type="component" value="Unassembled WGS sequence"/>
</dbReference>
<reference evidence="4" key="1">
    <citation type="journal article" date="2014" name="Int. J. Syst. Evol. Microbiol.">
        <title>Complete genome sequence of Corynebacterium casei LMG S-19264T (=DSM 44701T), isolated from a smear-ripened cheese.</title>
        <authorList>
            <consortium name="US DOE Joint Genome Institute (JGI-PGF)"/>
            <person name="Walter F."/>
            <person name="Albersmeier A."/>
            <person name="Kalinowski J."/>
            <person name="Ruckert C."/>
        </authorList>
    </citation>
    <scope>NUCLEOTIDE SEQUENCE</scope>
    <source>
        <strain evidence="4">JCM 4633</strain>
    </source>
</reference>
<accession>A0A918TAX4</accession>
<comment type="caution">
    <text evidence="4">The sequence shown here is derived from an EMBL/GenBank/DDBJ whole genome shotgun (WGS) entry which is preliminary data.</text>
</comment>
<evidence type="ECO:0000313" key="5">
    <source>
        <dbReference type="Proteomes" id="UP000646244"/>
    </source>
</evidence>
<dbReference type="InterPro" id="IPR046675">
    <property type="entry name" value="DUF6545"/>
</dbReference>
<evidence type="ECO:0000313" key="4">
    <source>
        <dbReference type="EMBL" id="GHC33710.1"/>
    </source>
</evidence>
<feature type="transmembrane region" description="Helical" evidence="2">
    <location>
        <begin position="203"/>
        <end position="223"/>
    </location>
</feature>
<organism evidence="4 5">
    <name type="scientific">Streptomyces cinnamoneus</name>
    <name type="common">Streptoverticillium cinnamoneum</name>
    <dbReference type="NCBI Taxonomy" id="53446"/>
    <lineage>
        <taxon>Bacteria</taxon>
        <taxon>Bacillati</taxon>
        <taxon>Actinomycetota</taxon>
        <taxon>Actinomycetes</taxon>
        <taxon>Kitasatosporales</taxon>
        <taxon>Streptomycetaceae</taxon>
        <taxon>Streptomyces</taxon>
        <taxon>Streptomyces cinnamoneus group</taxon>
    </lineage>
</organism>
<keyword evidence="2" id="KW-0812">Transmembrane</keyword>
<dbReference type="AlphaFoldDB" id="A0A918TAX4"/>
<evidence type="ECO:0000256" key="1">
    <source>
        <dbReference type="SAM" id="MobiDB-lite"/>
    </source>
</evidence>
<feature type="transmembrane region" description="Helical" evidence="2">
    <location>
        <begin position="92"/>
        <end position="112"/>
    </location>
</feature>
<sequence length="395" mass="42203">MAADVLDSVLGTTGLVCLWTAVVLRCPYAVRHPAQRGLWLAVATAALAMTLTTSIGSVVPEAALGLAGNLTGMVSAGAVLGFVITIMGGRRLHTWACGTVAATALALTVLGVTSRAHLSYGTIAEIPPTATAYRLLLIGTHLAVNAACIAVCWRYGRGPSRSPLALGLRLFGIGTVLAELYWLRLFAGLFTTSDALLRYQPTLMSLHGILRAAAVLVPTAVAVRRAAADVRTIWRLWPLWRELVDAVPHVALGRPRPRLHEILWPRAPWKLLAYRKVVETRDAILVLHGHAGPAVTAAARDTVAAAALPDERAEATLLACVLREARRARLAGLPPAGPHPPEPLGTGLGNGSLDDERTFLLRLAESYATPPALTFAPPRSLPRDEDRRDERRRCA</sequence>
<keyword evidence="2" id="KW-1133">Transmembrane helix</keyword>
<feature type="transmembrane region" description="Helical" evidence="2">
    <location>
        <begin position="38"/>
        <end position="56"/>
    </location>
</feature>
<feature type="transmembrane region" description="Helical" evidence="2">
    <location>
        <begin position="164"/>
        <end position="183"/>
    </location>
</feature>
<feature type="region of interest" description="Disordered" evidence="1">
    <location>
        <begin position="331"/>
        <end position="351"/>
    </location>
</feature>